<gene>
    <name evidence="15" type="ORF">PACLA_8A074180</name>
</gene>
<proteinExistence type="inferred from homology"/>
<evidence type="ECO:0000256" key="10">
    <source>
        <dbReference type="ARBA" id="ARBA00023180"/>
    </source>
</evidence>
<keyword evidence="9 13" id="KW-1015">Disulfide bond</keyword>
<feature type="transmembrane region" description="Helical" evidence="14">
    <location>
        <begin position="230"/>
        <end position="255"/>
    </location>
</feature>
<dbReference type="PANTHER" id="PTHR19282">
    <property type="entry name" value="TETRASPANIN"/>
    <property type="match status" value="1"/>
</dbReference>
<protein>
    <recommendedName>
        <fullName evidence="14">Tetraspanin</fullName>
    </recommendedName>
</protein>
<comment type="subcellular location">
    <subcellularLocation>
        <location evidence="2">Cell membrane</location>
        <topology evidence="2">Multi-pass membrane protein</topology>
    </subcellularLocation>
    <subcellularLocation>
        <location evidence="1">Late endosome membrane</location>
    </subcellularLocation>
    <subcellularLocation>
        <location evidence="14">Membrane</location>
        <topology evidence="14">Multi-pass membrane protein</topology>
    </subcellularLocation>
</comment>
<keyword evidence="8 14" id="KW-0472">Membrane</keyword>
<reference evidence="15" key="1">
    <citation type="submission" date="2020-04" db="EMBL/GenBank/DDBJ databases">
        <authorList>
            <person name="Alioto T."/>
            <person name="Alioto T."/>
            <person name="Gomez Garrido J."/>
        </authorList>
    </citation>
    <scope>NUCLEOTIDE SEQUENCE</scope>
    <source>
        <strain evidence="15">A484AB</strain>
    </source>
</reference>
<keyword evidence="16" id="KW-1185">Reference proteome</keyword>
<evidence type="ECO:0000256" key="9">
    <source>
        <dbReference type="ARBA" id="ARBA00023157"/>
    </source>
</evidence>
<comment type="caution">
    <text evidence="15">The sequence shown here is derived from an EMBL/GenBank/DDBJ whole genome shotgun (WGS) entry which is preliminary data.</text>
</comment>
<sequence>MKLIKSTFVDKEIYKEISKTVKYLLFSFNVIFWLLGGACLAIGIYARFETATYSDFFGNAWSDPAFFFIIVGGIMFILGFTGCIGALRENICLLKFFSIALGVIFFLQIVLGVLVFVFKGKFEEVVKDKLQETVISYRDNPDLRSLIDKVQRDFECCGVNDYNDWNDNIYFNCSQATTEACGVPSSCCIADKENKQCGYGLRKKDKVQLEGKIFIRGCVEGFSEWVERNIIMIGAIALGIALVQIMGISCSQSLIGDIKAQKLKWDQQ</sequence>
<dbReference type="GO" id="GO:0031902">
    <property type="term" value="C:late endosome membrane"/>
    <property type="evidence" value="ECO:0007669"/>
    <property type="project" value="UniProtKB-SubCell"/>
</dbReference>
<name>A0A6S7IDE0_PARCT</name>
<evidence type="ECO:0000256" key="2">
    <source>
        <dbReference type="ARBA" id="ARBA00004651"/>
    </source>
</evidence>
<keyword evidence="4" id="KW-1003">Cell membrane</keyword>
<evidence type="ECO:0000256" key="4">
    <source>
        <dbReference type="ARBA" id="ARBA00022475"/>
    </source>
</evidence>
<dbReference type="OrthoDB" id="2014092at2759"/>
<evidence type="ECO:0000256" key="12">
    <source>
        <dbReference type="ARBA" id="ARBA00065909"/>
    </source>
</evidence>
<feature type="transmembrane region" description="Helical" evidence="14">
    <location>
        <begin position="21"/>
        <end position="45"/>
    </location>
</feature>
<evidence type="ECO:0000256" key="7">
    <source>
        <dbReference type="ARBA" id="ARBA00022989"/>
    </source>
</evidence>
<evidence type="ECO:0000256" key="8">
    <source>
        <dbReference type="ARBA" id="ARBA00023136"/>
    </source>
</evidence>
<dbReference type="GO" id="GO:0005886">
    <property type="term" value="C:plasma membrane"/>
    <property type="evidence" value="ECO:0007669"/>
    <property type="project" value="UniProtKB-SubCell"/>
</dbReference>
<dbReference type="InterPro" id="IPR000301">
    <property type="entry name" value="Tetraspanin_animals"/>
</dbReference>
<dbReference type="InterPro" id="IPR008952">
    <property type="entry name" value="Tetraspanin_EC2_sf"/>
</dbReference>
<evidence type="ECO:0000256" key="1">
    <source>
        <dbReference type="ARBA" id="ARBA00004414"/>
    </source>
</evidence>
<dbReference type="SUPFAM" id="SSF48652">
    <property type="entry name" value="Tetraspanin"/>
    <property type="match status" value="1"/>
</dbReference>
<evidence type="ECO:0000256" key="5">
    <source>
        <dbReference type="ARBA" id="ARBA00022692"/>
    </source>
</evidence>
<dbReference type="EMBL" id="CACRXK020008806">
    <property type="protein sequence ID" value="CAB4015686.1"/>
    <property type="molecule type" value="Genomic_DNA"/>
</dbReference>
<dbReference type="PIRSF" id="PIRSF002419">
    <property type="entry name" value="Tetraspanin"/>
    <property type="match status" value="1"/>
</dbReference>
<evidence type="ECO:0000256" key="3">
    <source>
        <dbReference type="ARBA" id="ARBA00006840"/>
    </source>
</evidence>
<evidence type="ECO:0000256" key="14">
    <source>
        <dbReference type="RuleBase" id="RU361218"/>
    </source>
</evidence>
<dbReference type="Gene3D" id="1.10.1450.10">
    <property type="entry name" value="Tetraspanin"/>
    <property type="match status" value="1"/>
</dbReference>
<evidence type="ECO:0000256" key="13">
    <source>
        <dbReference type="PIRSR" id="PIRSR002419-1"/>
    </source>
</evidence>
<feature type="transmembrane region" description="Helical" evidence="14">
    <location>
        <begin position="65"/>
        <end position="87"/>
    </location>
</feature>
<keyword evidence="6" id="KW-0967">Endosome</keyword>
<dbReference type="Pfam" id="PF00335">
    <property type="entry name" value="Tetraspanin"/>
    <property type="match status" value="1"/>
</dbReference>
<organism evidence="15 16">
    <name type="scientific">Paramuricea clavata</name>
    <name type="common">Red gorgonian</name>
    <name type="synonym">Violescent sea-whip</name>
    <dbReference type="NCBI Taxonomy" id="317549"/>
    <lineage>
        <taxon>Eukaryota</taxon>
        <taxon>Metazoa</taxon>
        <taxon>Cnidaria</taxon>
        <taxon>Anthozoa</taxon>
        <taxon>Octocorallia</taxon>
        <taxon>Malacalcyonacea</taxon>
        <taxon>Plexauridae</taxon>
        <taxon>Paramuricea</taxon>
    </lineage>
</organism>
<evidence type="ECO:0000256" key="11">
    <source>
        <dbReference type="ARBA" id="ARBA00056423"/>
    </source>
</evidence>
<dbReference type="InterPro" id="IPR018499">
    <property type="entry name" value="Tetraspanin/Peripherin"/>
</dbReference>
<evidence type="ECO:0000256" key="6">
    <source>
        <dbReference type="ARBA" id="ARBA00022753"/>
    </source>
</evidence>
<dbReference type="FunFam" id="1.10.1450.10:FF:000011">
    <property type="entry name" value="Tetraspanin"/>
    <property type="match status" value="1"/>
</dbReference>
<dbReference type="PANTHER" id="PTHR19282:SF431">
    <property type="entry name" value="TETRASPANIN 26A, ISOFORM B-RELATED"/>
    <property type="match status" value="1"/>
</dbReference>
<dbReference type="PRINTS" id="PR00259">
    <property type="entry name" value="TMFOUR"/>
</dbReference>
<dbReference type="GO" id="GO:0019899">
    <property type="term" value="F:enzyme binding"/>
    <property type="evidence" value="ECO:0007669"/>
    <property type="project" value="UniProtKB-ARBA"/>
</dbReference>
<keyword evidence="10" id="KW-0325">Glycoprotein</keyword>
<comment type="function">
    <text evidence="11">Part of TspanC8 subgroup, composed of 6 members that interact with the transmembrane metalloprotease ADAM10. This interaction is required for ADAM10 exit from the endoplasmic reticulum and for enzymatic maturation and trafficking to the cell surface as well as substrate specificity. Different TspanC8/ADAM10 complexes have distinct substrates. Promotes ADAM10-mediated cleavage of CDH2. Negatively regulates ligand-induced Notch activity probably by regulating ADAM10 activity.</text>
</comment>
<dbReference type="AlphaFoldDB" id="A0A6S7IDE0"/>
<evidence type="ECO:0000313" key="16">
    <source>
        <dbReference type="Proteomes" id="UP001152795"/>
    </source>
</evidence>
<evidence type="ECO:0000313" key="15">
    <source>
        <dbReference type="EMBL" id="CAB4015686.1"/>
    </source>
</evidence>
<dbReference type="GO" id="GO:0051604">
    <property type="term" value="P:protein maturation"/>
    <property type="evidence" value="ECO:0007669"/>
    <property type="project" value="UniProtKB-ARBA"/>
</dbReference>
<feature type="disulfide bond" evidence="13">
    <location>
        <begin position="157"/>
        <end position="173"/>
    </location>
</feature>
<dbReference type="Proteomes" id="UP001152795">
    <property type="component" value="Unassembled WGS sequence"/>
</dbReference>
<keyword evidence="7 14" id="KW-1133">Transmembrane helix</keyword>
<accession>A0A6S7IDE0</accession>
<keyword evidence="5 14" id="KW-0812">Transmembrane</keyword>
<comment type="similarity">
    <text evidence="3 14">Belongs to the tetraspanin (TM4SF) family.</text>
</comment>
<comment type="subunit">
    <text evidence="12">Interacts with ADAM10; the interaction influences ADAM10 substrate specificity, endocytosis and turnover.</text>
</comment>
<feature type="transmembrane region" description="Helical" evidence="14">
    <location>
        <begin position="99"/>
        <end position="118"/>
    </location>
</feature>